<dbReference type="HOGENOM" id="CLU_2379550_0_0_2"/>
<sequence>MSVAINIKPSKTPARKLLNPNTYLVRGANVVVTILLVDLFAMAISDNVKAMYKKDRLPLIMMQYFNSSIKNLLFSFTSTKECLDVLEKFNLTIS</sequence>
<protein>
    <submittedName>
        <fullName evidence="2">Uncharacterized protein</fullName>
    </submittedName>
</protein>
<feature type="transmembrane region" description="Helical" evidence="1">
    <location>
        <begin position="23"/>
        <end position="44"/>
    </location>
</feature>
<dbReference type="AlphaFoldDB" id="M1I364"/>
<proteinExistence type="predicted"/>
<gene>
    <name evidence="2" type="ORF">SacN8_03500</name>
</gene>
<evidence type="ECO:0000313" key="2">
    <source>
        <dbReference type="EMBL" id="AGE70673.1"/>
    </source>
</evidence>
<name>M1I364_9CREN</name>
<keyword evidence="1" id="KW-1133">Transmembrane helix</keyword>
<dbReference type="Proteomes" id="UP000011281">
    <property type="component" value="Chromosome"/>
</dbReference>
<keyword evidence="1" id="KW-0812">Transmembrane</keyword>
<evidence type="ECO:0000313" key="3">
    <source>
        <dbReference type="Proteomes" id="UP000011281"/>
    </source>
</evidence>
<dbReference type="KEGG" id="sacn:SacN8_03500"/>
<evidence type="ECO:0000256" key="1">
    <source>
        <dbReference type="SAM" id="Phobius"/>
    </source>
</evidence>
<keyword evidence="1" id="KW-0472">Membrane</keyword>
<accession>M1I364</accession>
<dbReference type="EMBL" id="CP002817">
    <property type="protein sequence ID" value="AGE70673.1"/>
    <property type="molecule type" value="Genomic_DNA"/>
</dbReference>
<organism evidence="3">
    <name type="scientific">Sulfolobus acidocaldarius N8</name>
    <dbReference type="NCBI Taxonomy" id="1028566"/>
    <lineage>
        <taxon>Archaea</taxon>
        <taxon>Thermoproteota</taxon>
        <taxon>Thermoprotei</taxon>
        <taxon>Sulfolobales</taxon>
        <taxon>Sulfolobaceae</taxon>
        <taxon>Sulfolobus</taxon>
    </lineage>
</organism>
<reference evidence="2 3" key="1">
    <citation type="journal article" date="2012" name="ISME J.">
        <title>Genomic evidence of rapid, global-scale gene flow in a Sulfolobus species.</title>
        <authorList>
            <person name="Mao D."/>
            <person name="Grogan D."/>
        </authorList>
    </citation>
    <scope>NUCLEOTIDE SEQUENCE [LARGE SCALE GENOMIC DNA]</scope>
    <source>
        <strain evidence="2 3">N8</strain>
    </source>
</reference>